<feature type="active site" description="Proton donor" evidence="6">
    <location>
        <position position="190"/>
    </location>
</feature>
<feature type="active site" description="Nucleophile" evidence="6">
    <location>
        <position position="266"/>
    </location>
</feature>
<organism evidence="13 14">
    <name type="scientific">Silvibacterium bohemicum</name>
    <dbReference type="NCBI Taxonomy" id="1577686"/>
    <lineage>
        <taxon>Bacteria</taxon>
        <taxon>Pseudomonadati</taxon>
        <taxon>Acidobacteriota</taxon>
        <taxon>Terriglobia</taxon>
        <taxon>Terriglobales</taxon>
        <taxon>Acidobacteriaceae</taxon>
        <taxon>Silvibacterium</taxon>
    </lineage>
</organism>
<dbReference type="InterPro" id="IPR031330">
    <property type="entry name" value="Gly_Hdrlase_35_cat"/>
</dbReference>
<keyword evidence="4" id="KW-0325">Glycoprotein</keyword>
<keyword evidence="14" id="KW-1185">Reference proteome</keyword>
<dbReference type="EMBL" id="JACHEK010000011">
    <property type="protein sequence ID" value="MBB6146907.1"/>
    <property type="molecule type" value="Genomic_DNA"/>
</dbReference>
<dbReference type="FunFam" id="3.20.20.80:FF:000017">
    <property type="entry name" value="Beta-galactosidase"/>
    <property type="match status" value="1"/>
</dbReference>
<feature type="chain" id="PRO_5033035011" description="Beta-galactosidase" evidence="9">
    <location>
        <begin position="28"/>
        <end position="622"/>
    </location>
</feature>
<dbReference type="Gene3D" id="2.60.120.260">
    <property type="entry name" value="Galactose-binding domain-like"/>
    <property type="match status" value="2"/>
</dbReference>
<keyword evidence="2 9" id="KW-0732">Signal</keyword>
<dbReference type="Gene3D" id="3.20.20.80">
    <property type="entry name" value="Glycosidases"/>
    <property type="match status" value="1"/>
</dbReference>
<comment type="caution">
    <text evidence="13">The sequence shown here is derived from an EMBL/GenBank/DDBJ whole genome shotgun (WGS) entry which is preliminary data.</text>
</comment>
<evidence type="ECO:0000259" key="11">
    <source>
        <dbReference type="Pfam" id="PF21317"/>
    </source>
</evidence>
<protein>
    <recommendedName>
        <fullName evidence="7">Beta-galactosidase</fullName>
        <ecNumber evidence="7">3.2.1.23</ecNumber>
    </recommendedName>
</protein>
<evidence type="ECO:0000256" key="5">
    <source>
        <dbReference type="ARBA" id="ARBA00023295"/>
    </source>
</evidence>
<dbReference type="SUPFAM" id="SSF51445">
    <property type="entry name" value="(Trans)glycosidases"/>
    <property type="match status" value="1"/>
</dbReference>
<dbReference type="AlphaFoldDB" id="A0A841K2V2"/>
<keyword evidence="5 7" id="KW-0326">Glycosidase</keyword>
<evidence type="ECO:0000256" key="2">
    <source>
        <dbReference type="ARBA" id="ARBA00022729"/>
    </source>
</evidence>
<dbReference type="SUPFAM" id="SSF49785">
    <property type="entry name" value="Galactose-binding domain-like"/>
    <property type="match status" value="1"/>
</dbReference>
<feature type="signal peptide" evidence="9">
    <location>
        <begin position="1"/>
        <end position="27"/>
    </location>
</feature>
<feature type="domain" description="Beta-galactosidase galactose-binding" evidence="12">
    <location>
        <begin position="528"/>
        <end position="585"/>
    </location>
</feature>
<dbReference type="Pfam" id="PF01301">
    <property type="entry name" value="Glyco_hydro_35"/>
    <property type="match status" value="1"/>
</dbReference>
<evidence type="ECO:0000256" key="8">
    <source>
        <dbReference type="RuleBase" id="RU003679"/>
    </source>
</evidence>
<dbReference type="PRINTS" id="PR00742">
    <property type="entry name" value="GLHYDRLASE35"/>
</dbReference>
<dbReference type="InterPro" id="IPR048913">
    <property type="entry name" value="BetaGal_gal-bd"/>
</dbReference>
<dbReference type="PROSITE" id="PS01182">
    <property type="entry name" value="GLYCOSYL_HYDROL_F35"/>
    <property type="match status" value="1"/>
</dbReference>
<dbReference type="InterPro" id="IPR026283">
    <property type="entry name" value="B-gal_1-like"/>
</dbReference>
<sequence length="622" mass="68297">MKKILRSALHILLLAAGVGLGSTHCFARTAGHGHSFTVDQGQFLLDGRPFQIISGEMHYARVPRAYWRDRLRMAKAMGLNSITTYVFWNEHEPKPGVFDFSGDNDVAEFIREAQQEGLYVILRPGPYSCAEWEWGGFPSWLLKDHGMVVRSSDPKFVEAARAWLLRLGQEVAPLQIGNGGPIIAVQVENEYGSYGSDHAYMEAIHHILVDAGFTKAQLYTADGADQIPNGSLPELPAVINFGTGDAKTEFPKLKKLRPDGPFMSGEYWDGWFDHWGAPHEARSAKEEADEIGWMLRQGYSVSLYMFHGGTSFGWMNGANSNGKNYEPDVTSYDYDSPLDESGRVTPKYELLRTTIAQATGKQLPPVPAVAPAMQVAPFSFTEGVSLWSGLPKPVRSEQPLSMEDLDQAYGYILYRTTITGPVAGDLTIATLHDYTQVYLNGKLAGTIDRRLDQHTLAIDVPAEQTQLDILVENTARVNFGHTLPTERAGIVGDVLLAGKPIPGWQNYSLPMLTPDKLSFSGDGCSGACFYRASFTVGKPADTFLDTSAFTKGEVWVNGRPLGRVWSVGPQKALYLPGPWLHQGKNEVVVFDLNGETGRTMQGLDHPVLNGAIKKAPLSGGDE</sequence>
<evidence type="ECO:0000313" key="13">
    <source>
        <dbReference type="EMBL" id="MBB6146907.1"/>
    </source>
</evidence>
<dbReference type="PANTHER" id="PTHR23421">
    <property type="entry name" value="BETA-GALACTOSIDASE RELATED"/>
    <property type="match status" value="1"/>
</dbReference>
<evidence type="ECO:0000256" key="4">
    <source>
        <dbReference type="ARBA" id="ARBA00023180"/>
    </source>
</evidence>
<feature type="domain" description="Beta-galactosidase 1-like first all-beta" evidence="11">
    <location>
        <begin position="399"/>
        <end position="509"/>
    </location>
</feature>
<feature type="domain" description="Glycoside hydrolase 35 catalytic" evidence="10">
    <location>
        <begin position="42"/>
        <end position="356"/>
    </location>
</feature>
<evidence type="ECO:0000256" key="3">
    <source>
        <dbReference type="ARBA" id="ARBA00022801"/>
    </source>
</evidence>
<comment type="catalytic activity">
    <reaction evidence="7">
        <text>Hydrolysis of terminal non-reducing beta-D-galactose residues in beta-D-galactosides.</text>
        <dbReference type="EC" id="3.2.1.23"/>
    </reaction>
</comment>
<keyword evidence="3 7" id="KW-0378">Hydrolase</keyword>
<dbReference type="InterPro" id="IPR001944">
    <property type="entry name" value="Glycoside_Hdrlase_35"/>
</dbReference>
<comment type="similarity">
    <text evidence="1 8">Belongs to the glycosyl hydrolase 35 family.</text>
</comment>
<dbReference type="InterPro" id="IPR048912">
    <property type="entry name" value="BetaGal1-like_ABD1"/>
</dbReference>
<dbReference type="InterPro" id="IPR008979">
    <property type="entry name" value="Galactose-bd-like_sf"/>
</dbReference>
<evidence type="ECO:0000259" key="10">
    <source>
        <dbReference type="Pfam" id="PF01301"/>
    </source>
</evidence>
<evidence type="ECO:0000256" key="6">
    <source>
        <dbReference type="PIRSR" id="PIRSR006336-1"/>
    </source>
</evidence>
<dbReference type="RefSeq" id="WP_050061238.1">
    <property type="nucleotide sequence ID" value="NZ_JACHEK010000011.1"/>
</dbReference>
<dbReference type="Pfam" id="PF21467">
    <property type="entry name" value="BetaGal_gal-bd"/>
    <property type="match status" value="1"/>
</dbReference>
<evidence type="ECO:0000259" key="12">
    <source>
        <dbReference type="Pfam" id="PF21467"/>
    </source>
</evidence>
<evidence type="ECO:0000256" key="9">
    <source>
        <dbReference type="SAM" id="SignalP"/>
    </source>
</evidence>
<gene>
    <name evidence="13" type="ORF">HNQ77_004888</name>
</gene>
<reference evidence="13 14" key="1">
    <citation type="submission" date="2020-08" db="EMBL/GenBank/DDBJ databases">
        <title>Genomic Encyclopedia of Type Strains, Phase IV (KMG-IV): sequencing the most valuable type-strain genomes for metagenomic binning, comparative biology and taxonomic classification.</title>
        <authorList>
            <person name="Goeker M."/>
        </authorList>
    </citation>
    <scope>NUCLEOTIDE SEQUENCE [LARGE SCALE GENOMIC DNA]</scope>
    <source>
        <strain evidence="13 14">DSM 103733</strain>
    </source>
</reference>
<proteinExistence type="inferred from homology"/>
<dbReference type="PIRSF" id="PIRSF006336">
    <property type="entry name" value="B-gal"/>
    <property type="match status" value="1"/>
</dbReference>
<evidence type="ECO:0000256" key="7">
    <source>
        <dbReference type="RuleBase" id="RU000675"/>
    </source>
</evidence>
<evidence type="ECO:0000313" key="14">
    <source>
        <dbReference type="Proteomes" id="UP000538666"/>
    </source>
</evidence>
<dbReference type="GO" id="GO:0004565">
    <property type="term" value="F:beta-galactosidase activity"/>
    <property type="evidence" value="ECO:0007669"/>
    <property type="project" value="UniProtKB-EC"/>
</dbReference>
<dbReference type="Proteomes" id="UP000538666">
    <property type="component" value="Unassembled WGS sequence"/>
</dbReference>
<dbReference type="InterPro" id="IPR017853">
    <property type="entry name" value="GH"/>
</dbReference>
<name>A0A841K2V2_9BACT</name>
<dbReference type="OrthoDB" id="9813184at2"/>
<dbReference type="GO" id="GO:0005975">
    <property type="term" value="P:carbohydrate metabolic process"/>
    <property type="evidence" value="ECO:0007669"/>
    <property type="project" value="InterPro"/>
</dbReference>
<dbReference type="Pfam" id="PF21317">
    <property type="entry name" value="BetaGal_ABD_1"/>
    <property type="match status" value="1"/>
</dbReference>
<accession>A0A841K2V2</accession>
<evidence type="ECO:0000256" key="1">
    <source>
        <dbReference type="ARBA" id="ARBA00009809"/>
    </source>
</evidence>
<dbReference type="EC" id="3.2.1.23" evidence="7"/>
<dbReference type="InterPro" id="IPR019801">
    <property type="entry name" value="Glyco_hydro_35_CS"/>
</dbReference>